<dbReference type="InterPro" id="IPR011047">
    <property type="entry name" value="Quinoprotein_ADH-like_sf"/>
</dbReference>
<evidence type="ECO:0000313" key="7">
    <source>
        <dbReference type="EMBL" id="MFC4612291.1"/>
    </source>
</evidence>
<sequence>MNPLSTGDPLRLGPYRLLGVLGEGGMGKVYIGQDNTGHTAAVKVLRPELAHDQNLAQRFVREAQMAQAVTSTGVARVLGAHTEGGRPWIATEFLTGPTLDQAVGAHGPFDDSAVRALAAAIARTLTDIHTAGLVHRDLKPSNIVLTSSGPRVIDFGIARPEHGLTLTTTGEVPITPGYGAPEQVLGQRAGAPADVFSLGAVLVYAASGARAFDGGHVAAVQYEVVHGEPQLDLIPEQLRLLIAPCLSKDPAFRPTPGQITGAFAPPRGADRVWRHGPLASDIKQRERTVHELTTVVSGSGTSQRISRRRLITTLAVGGTVLAAGGGSAAWWIRGHEEPDPFALPPAAKTPEARTLSATTVSGRKPTPLWGPLPVITKDSPGPLPVRDVIVVGAKNGGIAAHSVIDGKRRWTAPEVDVAGGYRSLSDGLIAAVDTKGMLVTFVASTGEPRWKVPAEAKNIVATDDIAVYVATKNGRLRSISRSNGETLWTVRVPVDLKTKSPTGSAARGRLVVASGAEAGDVVAVDAGDGHELWKLVNPSSIDGAPVSPVISGDIVYINGATLTARSLSDGNELWASSSIVEGKTQPAGPPLVHGNTVYVSQGPQIGGYSDEEGAEEWTSLKGYFIYSPVAVQGNGVFAISSGSAVPDVKVWAIEQDTGKKAWTYPLTKNAGRYWVVGDGNRIFVRDGQSLLALPVFA</sequence>
<keyword evidence="8" id="KW-1185">Reference proteome</keyword>
<dbReference type="InterPro" id="IPR011009">
    <property type="entry name" value="Kinase-like_dom_sf"/>
</dbReference>
<dbReference type="RefSeq" id="WP_381202297.1">
    <property type="nucleotide sequence ID" value="NZ_JBHSFE010000033.1"/>
</dbReference>
<keyword evidence="1" id="KW-0808">Transferase</keyword>
<dbReference type="Pfam" id="PF13360">
    <property type="entry name" value="PQQ_2"/>
    <property type="match status" value="2"/>
</dbReference>
<dbReference type="InterPro" id="IPR008271">
    <property type="entry name" value="Ser/Thr_kinase_AS"/>
</dbReference>
<evidence type="ECO:0000256" key="1">
    <source>
        <dbReference type="ARBA" id="ARBA00022679"/>
    </source>
</evidence>
<dbReference type="PANTHER" id="PTHR43289">
    <property type="entry name" value="MITOGEN-ACTIVATED PROTEIN KINASE KINASE KINASE 20-RELATED"/>
    <property type="match status" value="1"/>
</dbReference>
<dbReference type="PROSITE" id="PS50011">
    <property type="entry name" value="PROTEIN_KINASE_DOM"/>
    <property type="match status" value="1"/>
</dbReference>
<organism evidence="7 8">
    <name type="scientific">Streptomyces maoxianensis</name>
    <dbReference type="NCBI Taxonomy" id="1459942"/>
    <lineage>
        <taxon>Bacteria</taxon>
        <taxon>Bacillati</taxon>
        <taxon>Actinomycetota</taxon>
        <taxon>Actinomycetes</taxon>
        <taxon>Kitasatosporales</taxon>
        <taxon>Streptomycetaceae</taxon>
        <taxon>Streptomyces</taxon>
    </lineage>
</organism>
<evidence type="ECO:0000256" key="2">
    <source>
        <dbReference type="ARBA" id="ARBA00022741"/>
    </source>
</evidence>
<evidence type="ECO:0000259" key="6">
    <source>
        <dbReference type="PROSITE" id="PS50011"/>
    </source>
</evidence>
<dbReference type="Gene3D" id="3.30.200.20">
    <property type="entry name" value="Phosphorylase Kinase, domain 1"/>
    <property type="match status" value="1"/>
</dbReference>
<dbReference type="InterPro" id="IPR002372">
    <property type="entry name" value="PQQ_rpt_dom"/>
</dbReference>
<dbReference type="InterPro" id="IPR017441">
    <property type="entry name" value="Protein_kinase_ATP_BS"/>
</dbReference>
<dbReference type="SUPFAM" id="SSF56112">
    <property type="entry name" value="Protein kinase-like (PK-like)"/>
    <property type="match status" value="1"/>
</dbReference>
<reference evidence="8" key="1">
    <citation type="journal article" date="2019" name="Int. J. Syst. Evol. Microbiol.">
        <title>The Global Catalogue of Microorganisms (GCM) 10K type strain sequencing project: providing services to taxonomists for standard genome sequencing and annotation.</title>
        <authorList>
            <consortium name="The Broad Institute Genomics Platform"/>
            <consortium name="The Broad Institute Genome Sequencing Center for Infectious Disease"/>
            <person name="Wu L."/>
            <person name="Ma J."/>
        </authorList>
    </citation>
    <scope>NUCLEOTIDE SEQUENCE [LARGE SCALE GENOMIC DNA]</scope>
    <source>
        <strain evidence="8">CGMCC 4.7139</strain>
    </source>
</reference>
<evidence type="ECO:0000313" key="8">
    <source>
        <dbReference type="Proteomes" id="UP001595993"/>
    </source>
</evidence>
<dbReference type="SUPFAM" id="SSF50998">
    <property type="entry name" value="Quinoprotein alcohol dehydrogenase-like"/>
    <property type="match status" value="2"/>
</dbReference>
<keyword evidence="2 5" id="KW-0547">Nucleotide-binding</keyword>
<dbReference type="CDD" id="cd14014">
    <property type="entry name" value="STKc_PknB_like"/>
    <property type="match status" value="1"/>
</dbReference>
<comment type="caution">
    <text evidence="7">The sequence shown here is derived from an EMBL/GenBank/DDBJ whole genome shotgun (WGS) entry which is preliminary data.</text>
</comment>
<gene>
    <name evidence="7" type="ORF">ACFO9E_31750</name>
</gene>
<dbReference type="SMART" id="SM00220">
    <property type="entry name" value="S_TKc"/>
    <property type="match status" value="1"/>
</dbReference>
<evidence type="ECO:0000256" key="5">
    <source>
        <dbReference type="PROSITE-ProRule" id="PRU10141"/>
    </source>
</evidence>
<protein>
    <submittedName>
        <fullName evidence="7">PQQ-binding-like beta-propeller repeat protein</fullName>
    </submittedName>
</protein>
<dbReference type="PROSITE" id="PS00108">
    <property type="entry name" value="PROTEIN_KINASE_ST"/>
    <property type="match status" value="1"/>
</dbReference>
<proteinExistence type="predicted"/>
<dbReference type="InterPro" id="IPR018391">
    <property type="entry name" value="PQQ_b-propeller_rpt"/>
</dbReference>
<evidence type="ECO:0000256" key="4">
    <source>
        <dbReference type="ARBA" id="ARBA00022840"/>
    </source>
</evidence>
<feature type="domain" description="Protein kinase" evidence="6">
    <location>
        <begin position="15"/>
        <end position="278"/>
    </location>
</feature>
<dbReference type="Pfam" id="PF00069">
    <property type="entry name" value="Pkinase"/>
    <property type="match status" value="1"/>
</dbReference>
<dbReference type="InterPro" id="IPR000719">
    <property type="entry name" value="Prot_kinase_dom"/>
</dbReference>
<keyword evidence="3" id="KW-0418">Kinase</keyword>
<dbReference type="InterPro" id="IPR015943">
    <property type="entry name" value="WD40/YVTN_repeat-like_dom_sf"/>
</dbReference>
<dbReference type="EMBL" id="JBHSFE010000033">
    <property type="protein sequence ID" value="MFC4612291.1"/>
    <property type="molecule type" value="Genomic_DNA"/>
</dbReference>
<accession>A0ABV9GEC3</accession>
<dbReference type="Gene3D" id="2.40.128.630">
    <property type="match status" value="1"/>
</dbReference>
<dbReference type="Gene3D" id="2.130.10.10">
    <property type="entry name" value="YVTN repeat-like/Quinoprotein amine dehydrogenase"/>
    <property type="match status" value="1"/>
</dbReference>
<evidence type="ECO:0000256" key="3">
    <source>
        <dbReference type="ARBA" id="ARBA00022777"/>
    </source>
</evidence>
<keyword evidence="4 5" id="KW-0067">ATP-binding</keyword>
<name>A0ABV9GEC3_9ACTN</name>
<dbReference type="Proteomes" id="UP001595993">
    <property type="component" value="Unassembled WGS sequence"/>
</dbReference>
<dbReference type="SMART" id="SM00564">
    <property type="entry name" value="PQQ"/>
    <property type="match status" value="5"/>
</dbReference>
<dbReference type="PANTHER" id="PTHR43289:SF34">
    <property type="entry name" value="SERINE_THREONINE-PROTEIN KINASE YBDM-RELATED"/>
    <property type="match status" value="1"/>
</dbReference>
<feature type="binding site" evidence="5">
    <location>
        <position position="43"/>
    </location>
    <ligand>
        <name>ATP</name>
        <dbReference type="ChEBI" id="CHEBI:30616"/>
    </ligand>
</feature>
<dbReference type="PROSITE" id="PS00107">
    <property type="entry name" value="PROTEIN_KINASE_ATP"/>
    <property type="match status" value="1"/>
</dbReference>
<dbReference type="Gene3D" id="1.10.510.10">
    <property type="entry name" value="Transferase(Phosphotransferase) domain 1"/>
    <property type="match status" value="1"/>
</dbReference>